<dbReference type="SUPFAM" id="SSF53474">
    <property type="entry name" value="alpha/beta-Hydrolases"/>
    <property type="match status" value="1"/>
</dbReference>
<dbReference type="Proteomes" id="UP000239649">
    <property type="component" value="Unassembled WGS sequence"/>
</dbReference>
<feature type="active site" description="Charge relay system" evidence="2">
    <location>
        <position position="362"/>
    </location>
</feature>
<feature type="active site" description="Charge relay system" evidence="2">
    <location>
        <position position="333"/>
    </location>
</feature>
<dbReference type="InterPro" id="IPR000073">
    <property type="entry name" value="AB_hydrolase_1"/>
</dbReference>
<accession>A0A2P6VRS7</accession>
<sequence>MVLQAAAPLALVQLAGPGAAAAAAVVLAWVLRRQQHAPTVHGQQGTPWNSAVLELCPSLAAPYTLPRVLNNGHVETIVAAAFRQRPHILYDRELLALPDGGCVALDTEDLPAAERLPDDAPVLLLLPGLTGGSEDTYVQHAVLRARQAGMRAVVFNSRGTSGSPVLTAQFYSASHTEDLRNVVAHVRARHPRSQLFAAGWSLGANILTRYLGEEGEAAPLAAAAALANPLDLLLSRAAMRTGFSKVYTRNLARSLVRHLAAHAHLFEAEAAAGGRPYRVADALAATTIGQYDDAITTVSFGWPDVMTYYEQSGSVESIPRVRIPLLCIQAADDPIAPHAAIPYKAIQANPHCLLVVTPTGGHLGWCGGPGGVTGAPWPNEGLTEFFTAVRSLLNQPRFAAEAAAEAARQQAAAPPAEPAGVFTLREEVHQAP</sequence>
<dbReference type="InterPro" id="IPR012020">
    <property type="entry name" value="ABHD4"/>
</dbReference>
<proteinExistence type="inferred from homology"/>
<dbReference type="GO" id="GO:0047372">
    <property type="term" value="F:monoacylglycerol lipase activity"/>
    <property type="evidence" value="ECO:0007669"/>
    <property type="project" value="TreeGrafter"/>
</dbReference>
<dbReference type="PIRSF" id="PIRSF005211">
    <property type="entry name" value="Ab_hydro_YheT"/>
    <property type="match status" value="1"/>
</dbReference>
<dbReference type="AlphaFoldDB" id="A0A2P6VRS7"/>
<evidence type="ECO:0000313" key="5">
    <source>
        <dbReference type="EMBL" id="PSC76782.1"/>
    </source>
</evidence>
<dbReference type="STRING" id="554055.A0A2P6VRS7"/>
<dbReference type="EMBL" id="LHPF02000001">
    <property type="protein sequence ID" value="PSC76782.1"/>
    <property type="molecule type" value="Genomic_DNA"/>
</dbReference>
<dbReference type="Pfam" id="PF00561">
    <property type="entry name" value="Abhydrolase_1"/>
    <property type="match status" value="1"/>
</dbReference>
<name>A0A2P6VRS7_9CHLO</name>
<evidence type="ECO:0000256" key="1">
    <source>
        <dbReference type="ARBA" id="ARBA00010884"/>
    </source>
</evidence>
<dbReference type="PANTHER" id="PTHR10794:SF84">
    <property type="entry name" value="ESTERASE_LIPASE_THIOESTERASE FAMILY PROTEIN"/>
    <property type="match status" value="1"/>
</dbReference>
<protein>
    <submittedName>
        <fullName evidence="5">Embryogenesis-associated EMB8</fullName>
    </submittedName>
</protein>
<keyword evidence="6" id="KW-1185">Reference proteome</keyword>
<dbReference type="GO" id="GO:0034338">
    <property type="term" value="F:short-chain carboxylesterase activity"/>
    <property type="evidence" value="ECO:0007669"/>
    <property type="project" value="TreeGrafter"/>
</dbReference>
<gene>
    <name evidence="5" type="primary">g634</name>
    <name evidence="5" type="ORF">C2E20_0634</name>
</gene>
<feature type="domain" description="AB hydrolase-1" evidence="4">
    <location>
        <begin position="121"/>
        <end position="363"/>
    </location>
</feature>
<dbReference type="InterPro" id="IPR029058">
    <property type="entry name" value="AB_hydrolase_fold"/>
</dbReference>
<comment type="similarity">
    <text evidence="1">Belongs to the AB hydrolase superfamily. AB hydrolase 4 family.</text>
</comment>
<dbReference type="Gene3D" id="3.40.50.1820">
    <property type="entry name" value="alpha/beta hydrolase"/>
    <property type="match status" value="1"/>
</dbReference>
<evidence type="ECO:0000256" key="2">
    <source>
        <dbReference type="PIRSR" id="PIRSR005211-1"/>
    </source>
</evidence>
<dbReference type="PANTHER" id="PTHR10794">
    <property type="entry name" value="ABHYDROLASE DOMAIN-CONTAINING PROTEIN"/>
    <property type="match status" value="1"/>
</dbReference>
<feature type="region of interest" description="Disordered" evidence="3">
    <location>
        <begin position="406"/>
        <end position="432"/>
    </location>
</feature>
<dbReference type="InterPro" id="IPR050960">
    <property type="entry name" value="AB_hydrolase_4_sf"/>
</dbReference>
<feature type="active site" description="Charge relay system" evidence="2">
    <location>
        <position position="201"/>
    </location>
</feature>
<organism evidence="5 6">
    <name type="scientific">Micractinium conductrix</name>
    <dbReference type="NCBI Taxonomy" id="554055"/>
    <lineage>
        <taxon>Eukaryota</taxon>
        <taxon>Viridiplantae</taxon>
        <taxon>Chlorophyta</taxon>
        <taxon>core chlorophytes</taxon>
        <taxon>Trebouxiophyceae</taxon>
        <taxon>Chlorellales</taxon>
        <taxon>Chlorellaceae</taxon>
        <taxon>Chlorella clade</taxon>
        <taxon>Micractinium</taxon>
    </lineage>
</organism>
<evidence type="ECO:0000256" key="3">
    <source>
        <dbReference type="SAM" id="MobiDB-lite"/>
    </source>
</evidence>
<dbReference type="OrthoDB" id="247542at2759"/>
<reference evidence="5 6" key="1">
    <citation type="journal article" date="2018" name="Plant J.">
        <title>Genome sequences of Chlorella sorokiniana UTEX 1602 and Micractinium conductrix SAG 241.80: implications to maltose excretion by a green alga.</title>
        <authorList>
            <person name="Arriola M.B."/>
            <person name="Velmurugan N."/>
            <person name="Zhang Y."/>
            <person name="Plunkett M.H."/>
            <person name="Hondzo H."/>
            <person name="Barney B.M."/>
        </authorList>
    </citation>
    <scope>NUCLEOTIDE SEQUENCE [LARGE SCALE GENOMIC DNA]</scope>
    <source>
        <strain evidence="5 6">SAG 241.80</strain>
    </source>
</reference>
<comment type="caution">
    <text evidence="5">The sequence shown here is derived from an EMBL/GenBank/DDBJ whole genome shotgun (WGS) entry which is preliminary data.</text>
</comment>
<evidence type="ECO:0000259" key="4">
    <source>
        <dbReference type="Pfam" id="PF00561"/>
    </source>
</evidence>
<evidence type="ECO:0000313" key="6">
    <source>
        <dbReference type="Proteomes" id="UP000239649"/>
    </source>
</evidence>